<organism evidence="2 3">
    <name type="scientific">Pseudobythopirellula maris</name>
    <dbReference type="NCBI Taxonomy" id="2527991"/>
    <lineage>
        <taxon>Bacteria</taxon>
        <taxon>Pseudomonadati</taxon>
        <taxon>Planctomycetota</taxon>
        <taxon>Planctomycetia</taxon>
        <taxon>Pirellulales</taxon>
        <taxon>Lacipirellulaceae</taxon>
        <taxon>Pseudobythopirellula</taxon>
    </lineage>
</organism>
<accession>A0A5C5ZNR1</accession>
<dbReference type="AlphaFoldDB" id="A0A5C5ZNR1"/>
<dbReference type="Gene3D" id="2.170.130.30">
    <property type="match status" value="1"/>
</dbReference>
<sequence length="159" mass="16601">MDTTPSTAQPTRSWRLPAALLLVLLMVLLARAWAPALQSGVATPPALDPAAVVGVVTLAAEVDGEPPAPLPPEVEASVGAETTALDALLAAGRESDAWRVEYRGEGAMAFVESIGGATNEGPDGRNWRFEVNGVEADRGAGATPVSPGDRVLWRFTQFQ</sequence>
<dbReference type="RefSeq" id="WP_146400100.1">
    <property type="nucleotide sequence ID" value="NZ_SJPQ01000002.1"/>
</dbReference>
<proteinExistence type="predicted"/>
<comment type="caution">
    <text evidence="2">The sequence shown here is derived from an EMBL/GenBank/DDBJ whole genome shotgun (WGS) entry which is preliminary data.</text>
</comment>
<evidence type="ECO:0000313" key="3">
    <source>
        <dbReference type="Proteomes" id="UP000315440"/>
    </source>
</evidence>
<dbReference type="InterPro" id="IPR027954">
    <property type="entry name" value="Transcobalamin-like_C"/>
</dbReference>
<dbReference type="Proteomes" id="UP000315440">
    <property type="component" value="Unassembled WGS sequence"/>
</dbReference>
<feature type="domain" description="Transcobalamin-like C-terminal" evidence="1">
    <location>
        <begin position="83"/>
        <end position="156"/>
    </location>
</feature>
<dbReference type="OrthoDB" id="289580at2"/>
<dbReference type="Pfam" id="PF14478">
    <property type="entry name" value="DUF4430"/>
    <property type="match status" value="1"/>
</dbReference>
<reference evidence="2 3" key="1">
    <citation type="submission" date="2019-02" db="EMBL/GenBank/DDBJ databases">
        <title>Deep-cultivation of Planctomycetes and their phenomic and genomic characterization uncovers novel biology.</title>
        <authorList>
            <person name="Wiegand S."/>
            <person name="Jogler M."/>
            <person name="Boedeker C."/>
            <person name="Pinto D."/>
            <person name="Vollmers J."/>
            <person name="Rivas-Marin E."/>
            <person name="Kohn T."/>
            <person name="Peeters S.H."/>
            <person name="Heuer A."/>
            <person name="Rast P."/>
            <person name="Oberbeckmann S."/>
            <person name="Bunk B."/>
            <person name="Jeske O."/>
            <person name="Meyerdierks A."/>
            <person name="Storesund J.E."/>
            <person name="Kallscheuer N."/>
            <person name="Luecker S."/>
            <person name="Lage O.M."/>
            <person name="Pohl T."/>
            <person name="Merkel B.J."/>
            <person name="Hornburger P."/>
            <person name="Mueller R.-W."/>
            <person name="Bruemmer F."/>
            <person name="Labrenz M."/>
            <person name="Spormann A.M."/>
            <person name="Op Den Camp H."/>
            <person name="Overmann J."/>
            <person name="Amann R."/>
            <person name="Jetten M.S.M."/>
            <person name="Mascher T."/>
            <person name="Medema M.H."/>
            <person name="Devos D.P."/>
            <person name="Kaster A.-K."/>
            <person name="Ovreas L."/>
            <person name="Rohde M."/>
            <person name="Galperin M.Y."/>
            <person name="Jogler C."/>
        </authorList>
    </citation>
    <scope>NUCLEOTIDE SEQUENCE [LARGE SCALE GENOMIC DNA]</scope>
    <source>
        <strain evidence="2 3">Mal64</strain>
    </source>
</reference>
<keyword evidence="3" id="KW-1185">Reference proteome</keyword>
<evidence type="ECO:0000259" key="1">
    <source>
        <dbReference type="Pfam" id="PF14478"/>
    </source>
</evidence>
<evidence type="ECO:0000313" key="2">
    <source>
        <dbReference type="EMBL" id="TWT88766.1"/>
    </source>
</evidence>
<gene>
    <name evidence="2" type="ORF">Mal64_22540</name>
</gene>
<protein>
    <recommendedName>
        <fullName evidence="1">Transcobalamin-like C-terminal domain-containing protein</fullName>
    </recommendedName>
</protein>
<name>A0A5C5ZNR1_9BACT</name>
<dbReference type="EMBL" id="SJPQ01000002">
    <property type="protein sequence ID" value="TWT88766.1"/>
    <property type="molecule type" value="Genomic_DNA"/>
</dbReference>